<proteinExistence type="predicted"/>
<dbReference type="SUPFAM" id="SSF51445">
    <property type="entry name" value="(Trans)glycosidases"/>
    <property type="match status" value="1"/>
</dbReference>
<evidence type="ECO:0000313" key="1">
    <source>
        <dbReference type="EMBL" id="QFR24671.1"/>
    </source>
</evidence>
<sequence length="694" mass="77117">MRSFAEHYRYRLGDMIADYLVDQDRQVELMIYPAERVDQVTVPTNQKTTVSLVQAKLAGAAVDKNFTNGLTMFNSATTQSLRLVGQQADTTADGRQTITTTLRDDQGSTYQHYLAWQPGQQRLKVWTAFINGRPTTQHLVWLASFCLSGVSPFYGDQMPAGTLDLIRLRSKWAMEGRIEERPIEDYDLETSWKPSGLALEQFGQNGTMPVRRFFPYVGLRDRAADVTWLAELAGQASWQLNVSRLDDRLAIFGGLPDADNGQWFTDIAPGKDYTSPYAYLTVGTGDLLTVSRRLQTPIKTTELPIIYNEWGTSWGNPSADLVHESVALLQDHHVDCYVIDAGWYDSPDGNWDGGHGDWLVDVDRFPAGMAPVVQDIHAHGMQAGIWYEYETVGRNSTKSADTEALVKRDGIPVTTMKRRFLDLTQPAVQTYLRERMVQHLVASGFDYLKVDYNDSTGIGAAGIGGATSPAEGLQRLTDAALAMLQEVRQAVPGITIENCASGGHRLTPTWIDATDVSSFSDAHETHSIPIIATNELNVIPAAKNLIWCVVHPEDSPDELYFHLIATFLGRVCFSGDIRQLQPSQWQIIDQCLAFYQHYAALIAQGAPFREGPAVLSYHDPVGYQISGFKQDKQMLVLVFGYNLPARRFVNLDIPTGWRLTDAVGSTAIQRTDQGRVSIAPHIFAARAFVFAPTA</sequence>
<reference evidence="1 2" key="1">
    <citation type="submission" date="2019-10" db="EMBL/GenBank/DDBJ databases">
        <title>The completed genome of Lactobacillus harbinensis M1.</title>
        <authorList>
            <person name="Zheng Y."/>
        </authorList>
    </citation>
    <scope>NUCLEOTIDE SEQUENCE [LARGE SCALE GENOMIC DNA]</scope>
    <source>
        <strain evidence="1 2">M1</strain>
    </source>
</reference>
<dbReference type="AlphaFoldDB" id="A0A5P8M9I0"/>
<dbReference type="CDD" id="cd14791">
    <property type="entry name" value="GH36"/>
    <property type="match status" value="1"/>
</dbReference>
<dbReference type="Proteomes" id="UP000326779">
    <property type="component" value="Chromosome"/>
</dbReference>
<dbReference type="InterPro" id="IPR002252">
    <property type="entry name" value="Glyco_hydro_36"/>
</dbReference>
<name>A0A5P8M9I0_9LACO</name>
<dbReference type="GO" id="GO:0004557">
    <property type="term" value="F:alpha-galactosidase activity"/>
    <property type="evidence" value="ECO:0007669"/>
    <property type="project" value="InterPro"/>
</dbReference>
<dbReference type="InterPro" id="IPR013785">
    <property type="entry name" value="Aldolase_TIM"/>
</dbReference>
<evidence type="ECO:0000313" key="2">
    <source>
        <dbReference type="Proteomes" id="UP000326779"/>
    </source>
</evidence>
<dbReference type="EMBL" id="CP045143">
    <property type="protein sequence ID" value="QFR24671.1"/>
    <property type="molecule type" value="Genomic_DNA"/>
</dbReference>
<dbReference type="InterPro" id="IPR017853">
    <property type="entry name" value="GH"/>
</dbReference>
<dbReference type="RefSeq" id="WP_152261478.1">
    <property type="nucleotide sequence ID" value="NZ_CP045143.1"/>
</dbReference>
<gene>
    <name evidence="1" type="ORF">D1010_15545</name>
</gene>
<protein>
    <submittedName>
        <fullName evidence="1">Alpha-galactosidase</fullName>
    </submittedName>
</protein>
<accession>A0A5P8M9I0</accession>
<dbReference type="Gene3D" id="3.20.20.70">
    <property type="entry name" value="Aldolase class I"/>
    <property type="match status" value="1"/>
</dbReference>
<dbReference type="InterPro" id="IPR038417">
    <property type="entry name" value="Alpga-gal_N_sf"/>
</dbReference>
<dbReference type="KEGG" id="lhb:D1010_15545"/>
<organism evidence="1 2">
    <name type="scientific">Schleiferilactobacillus harbinensis</name>
    <dbReference type="NCBI Taxonomy" id="304207"/>
    <lineage>
        <taxon>Bacteria</taxon>
        <taxon>Bacillati</taxon>
        <taxon>Bacillota</taxon>
        <taxon>Bacilli</taxon>
        <taxon>Lactobacillales</taxon>
        <taxon>Lactobacillaceae</taxon>
        <taxon>Schleiferilactobacillus</taxon>
    </lineage>
</organism>
<dbReference type="GO" id="GO:0016052">
    <property type="term" value="P:carbohydrate catabolic process"/>
    <property type="evidence" value="ECO:0007669"/>
    <property type="project" value="InterPro"/>
</dbReference>
<dbReference type="Pfam" id="PF02065">
    <property type="entry name" value="Melibiase"/>
    <property type="match status" value="1"/>
</dbReference>
<dbReference type="Gene3D" id="2.70.98.60">
    <property type="entry name" value="alpha-galactosidase from lactobacil brevis"/>
    <property type="match status" value="1"/>
</dbReference>